<evidence type="ECO:0000256" key="3">
    <source>
        <dbReference type="ARBA" id="ARBA00016943"/>
    </source>
</evidence>
<comment type="subcellular location">
    <subcellularLocation>
        <location evidence="12">Cytoplasm</location>
    </subcellularLocation>
</comment>
<comment type="pathway">
    <text evidence="12">Carbohydrate metabolism; D-ribose degradation; D-ribose 5-phosphate from beta-D-ribopyranose: step 2/2.</text>
</comment>
<dbReference type="Gene3D" id="3.40.1190.20">
    <property type="match status" value="1"/>
</dbReference>
<accession>A0ABW2JYX0</accession>
<keyword evidence="5 12" id="KW-0479">Metal-binding</keyword>
<comment type="function">
    <text evidence="12">Catalyzes the phosphorylation of ribose at O-5 in a reaction requiring ATP and magnesium. The resulting D-ribose-5-phosphate can then be used either for sythesis of nucleotides, histidine, and tryptophan, or as a component of the pentose phosphate pathway.</text>
</comment>
<dbReference type="SUPFAM" id="SSF53613">
    <property type="entry name" value="Ribokinase-like"/>
    <property type="match status" value="1"/>
</dbReference>
<evidence type="ECO:0000256" key="5">
    <source>
        <dbReference type="ARBA" id="ARBA00022723"/>
    </source>
</evidence>
<dbReference type="GO" id="GO:0004747">
    <property type="term" value="F:ribokinase activity"/>
    <property type="evidence" value="ECO:0007669"/>
    <property type="project" value="UniProtKB-EC"/>
</dbReference>
<feature type="binding site" evidence="12">
    <location>
        <position position="185"/>
    </location>
    <ligand>
        <name>ATP</name>
        <dbReference type="ChEBI" id="CHEBI:30616"/>
    </ligand>
</feature>
<gene>
    <name evidence="12" type="primary">rbsK</name>
    <name evidence="14" type="ORF">ACFQMN_02080</name>
</gene>
<dbReference type="PANTHER" id="PTHR10584">
    <property type="entry name" value="SUGAR KINASE"/>
    <property type="match status" value="1"/>
</dbReference>
<feature type="binding site" evidence="12">
    <location>
        <begin position="13"/>
        <end position="15"/>
    </location>
    <ligand>
        <name>substrate</name>
    </ligand>
</feature>
<feature type="binding site" evidence="12">
    <location>
        <position position="266"/>
    </location>
    <ligand>
        <name>K(+)</name>
        <dbReference type="ChEBI" id="CHEBI:29103"/>
    </ligand>
</feature>
<comment type="catalytic activity">
    <reaction evidence="12">
        <text>D-ribose + ATP = D-ribose 5-phosphate + ADP + H(+)</text>
        <dbReference type="Rhea" id="RHEA:13697"/>
        <dbReference type="ChEBI" id="CHEBI:15378"/>
        <dbReference type="ChEBI" id="CHEBI:30616"/>
        <dbReference type="ChEBI" id="CHEBI:47013"/>
        <dbReference type="ChEBI" id="CHEBI:78346"/>
        <dbReference type="ChEBI" id="CHEBI:456216"/>
        <dbReference type="EC" id="2.7.1.15"/>
    </reaction>
</comment>
<comment type="similarity">
    <text evidence="1">Belongs to the carbohydrate kinase pfkB family.</text>
</comment>
<keyword evidence="8 12" id="KW-0067">ATP-binding</keyword>
<comment type="subunit">
    <text evidence="12">Homodimer.</text>
</comment>
<protein>
    <recommendedName>
        <fullName evidence="3 12">Ribokinase</fullName>
        <shortName evidence="12">RK</shortName>
        <ecNumber evidence="2 12">2.7.1.15</ecNumber>
    </recommendedName>
</protein>
<evidence type="ECO:0000256" key="7">
    <source>
        <dbReference type="ARBA" id="ARBA00022777"/>
    </source>
</evidence>
<feature type="binding site" evidence="12">
    <location>
        <position position="227"/>
    </location>
    <ligand>
        <name>K(+)</name>
        <dbReference type="ChEBI" id="CHEBI:29103"/>
    </ligand>
</feature>
<proteinExistence type="inferred from homology"/>
<dbReference type="Pfam" id="PF00294">
    <property type="entry name" value="PfkB"/>
    <property type="match status" value="1"/>
</dbReference>
<dbReference type="Proteomes" id="UP001596494">
    <property type="component" value="Unassembled WGS sequence"/>
</dbReference>
<organism evidence="14 15">
    <name type="scientific">Halobacillus campisalis</name>
    <dbReference type="NCBI Taxonomy" id="435909"/>
    <lineage>
        <taxon>Bacteria</taxon>
        <taxon>Bacillati</taxon>
        <taxon>Bacillota</taxon>
        <taxon>Bacilli</taxon>
        <taxon>Bacillales</taxon>
        <taxon>Bacillaceae</taxon>
        <taxon>Halobacillus</taxon>
    </lineage>
</organism>
<comment type="cofactor">
    <cofactor evidence="12">
        <name>Mg(2+)</name>
        <dbReference type="ChEBI" id="CHEBI:18420"/>
    </cofactor>
    <text evidence="12">Requires a divalent cation, most likely magnesium in vivo, as an electrophilic catalyst to aid phosphoryl group transfer. It is the chelate of the metal and the nucleotide that is the actual substrate.</text>
</comment>
<dbReference type="InterPro" id="IPR011877">
    <property type="entry name" value="Ribokinase"/>
</dbReference>
<feature type="binding site" evidence="12">
    <location>
        <position position="229"/>
    </location>
    <ligand>
        <name>K(+)</name>
        <dbReference type="ChEBI" id="CHEBI:29103"/>
    </ligand>
</feature>
<feature type="binding site" evidence="12">
    <location>
        <position position="257"/>
    </location>
    <ligand>
        <name>ATP</name>
        <dbReference type="ChEBI" id="CHEBI:30616"/>
    </ligand>
</feature>
<feature type="binding site" evidence="12">
    <location>
        <begin position="205"/>
        <end position="210"/>
    </location>
    <ligand>
        <name>ATP</name>
        <dbReference type="ChEBI" id="CHEBI:30616"/>
    </ligand>
</feature>
<keyword evidence="12" id="KW-0963">Cytoplasm</keyword>
<feature type="binding site" evidence="12">
    <location>
        <begin position="232"/>
        <end position="233"/>
    </location>
    <ligand>
        <name>ATP</name>
        <dbReference type="ChEBI" id="CHEBI:30616"/>
    </ligand>
</feature>
<evidence type="ECO:0000259" key="13">
    <source>
        <dbReference type="Pfam" id="PF00294"/>
    </source>
</evidence>
<dbReference type="EC" id="2.7.1.15" evidence="2 12"/>
<evidence type="ECO:0000256" key="8">
    <source>
        <dbReference type="ARBA" id="ARBA00022840"/>
    </source>
</evidence>
<dbReference type="InterPro" id="IPR002139">
    <property type="entry name" value="Ribo/fructo_kinase"/>
</dbReference>
<evidence type="ECO:0000256" key="11">
    <source>
        <dbReference type="ARBA" id="ARBA00023277"/>
    </source>
</evidence>
<comment type="caution">
    <text evidence="12">Lacks conserved residue(s) required for the propagation of feature annotation.</text>
</comment>
<dbReference type="CDD" id="cd01174">
    <property type="entry name" value="ribokinase"/>
    <property type="match status" value="1"/>
</dbReference>
<feature type="binding site" evidence="12">
    <location>
        <begin position="41"/>
        <end position="45"/>
    </location>
    <ligand>
        <name>substrate</name>
    </ligand>
</feature>
<comment type="caution">
    <text evidence="14">The sequence shown here is derived from an EMBL/GenBank/DDBJ whole genome shotgun (WGS) entry which is preliminary data.</text>
</comment>
<feature type="domain" description="Carbohydrate kinase PfkB" evidence="13">
    <location>
        <begin position="4"/>
        <end position="275"/>
    </location>
</feature>
<dbReference type="PANTHER" id="PTHR10584:SF166">
    <property type="entry name" value="RIBOKINASE"/>
    <property type="match status" value="1"/>
</dbReference>
<dbReference type="PROSITE" id="PS00584">
    <property type="entry name" value="PFKB_KINASES_2"/>
    <property type="match status" value="1"/>
</dbReference>
<dbReference type="EMBL" id="JBHTBY010000001">
    <property type="protein sequence ID" value="MFC7319674.1"/>
    <property type="molecule type" value="Genomic_DNA"/>
</dbReference>
<evidence type="ECO:0000256" key="10">
    <source>
        <dbReference type="ARBA" id="ARBA00022958"/>
    </source>
</evidence>
<dbReference type="RefSeq" id="WP_289215460.1">
    <property type="nucleotide sequence ID" value="NZ_JAPVRC010000003.1"/>
</dbReference>
<keyword evidence="15" id="KW-1185">Reference proteome</keyword>
<keyword evidence="7 12" id="KW-0418">Kinase</keyword>
<reference evidence="15" key="1">
    <citation type="journal article" date="2019" name="Int. J. Syst. Evol. Microbiol.">
        <title>The Global Catalogue of Microorganisms (GCM) 10K type strain sequencing project: providing services to taxonomists for standard genome sequencing and annotation.</title>
        <authorList>
            <consortium name="The Broad Institute Genomics Platform"/>
            <consortium name="The Broad Institute Genome Sequencing Center for Infectious Disease"/>
            <person name="Wu L."/>
            <person name="Ma J."/>
        </authorList>
    </citation>
    <scope>NUCLEOTIDE SEQUENCE [LARGE SCALE GENOMIC DNA]</scope>
    <source>
        <strain evidence="15">CCUG 73951</strain>
    </source>
</reference>
<comment type="activity regulation">
    <text evidence="12">Activated by a monovalent cation that binds near, but not in, the active site. The most likely occupant of the site in vivo is potassium. Ion binding induces a conformational change that may alter substrate affinity.</text>
</comment>
<evidence type="ECO:0000313" key="15">
    <source>
        <dbReference type="Proteomes" id="UP001596494"/>
    </source>
</evidence>
<keyword evidence="11 12" id="KW-0119">Carbohydrate metabolism</keyword>
<keyword evidence="9 12" id="KW-0460">Magnesium</keyword>
<name>A0ABW2JYX0_9BACI</name>
<evidence type="ECO:0000256" key="6">
    <source>
        <dbReference type="ARBA" id="ARBA00022741"/>
    </source>
</evidence>
<feature type="binding site" evidence="12">
    <location>
        <position position="233"/>
    </location>
    <ligand>
        <name>substrate</name>
    </ligand>
</feature>
<evidence type="ECO:0000256" key="9">
    <source>
        <dbReference type="ARBA" id="ARBA00022842"/>
    </source>
</evidence>
<evidence type="ECO:0000256" key="4">
    <source>
        <dbReference type="ARBA" id="ARBA00022679"/>
    </source>
</evidence>
<keyword evidence="4 12" id="KW-0808">Transferase</keyword>
<feature type="active site" description="Proton acceptor" evidence="12">
    <location>
        <position position="233"/>
    </location>
</feature>
<evidence type="ECO:0000256" key="2">
    <source>
        <dbReference type="ARBA" id="ARBA00012035"/>
    </source>
</evidence>
<evidence type="ECO:0000313" key="14">
    <source>
        <dbReference type="EMBL" id="MFC7319674.1"/>
    </source>
</evidence>
<keyword evidence="6 12" id="KW-0547">Nucleotide-binding</keyword>
<dbReference type="PRINTS" id="PR00990">
    <property type="entry name" value="RIBOKINASE"/>
</dbReference>
<feature type="binding site" evidence="12">
    <location>
        <position position="141"/>
    </location>
    <ligand>
        <name>substrate</name>
    </ligand>
</feature>
<dbReference type="InterPro" id="IPR002173">
    <property type="entry name" value="Carboh/pur_kinase_PfkB_CS"/>
</dbReference>
<dbReference type="InterPro" id="IPR011611">
    <property type="entry name" value="PfkB_dom"/>
</dbReference>
<dbReference type="HAMAP" id="MF_01987">
    <property type="entry name" value="Ribokinase"/>
    <property type="match status" value="1"/>
</dbReference>
<dbReference type="InterPro" id="IPR029056">
    <property type="entry name" value="Ribokinase-like"/>
</dbReference>
<feature type="binding site" evidence="12">
    <location>
        <position position="263"/>
    </location>
    <ligand>
        <name>K(+)</name>
        <dbReference type="ChEBI" id="CHEBI:29103"/>
    </ligand>
</feature>
<sequence>MKQPKITVVGSINMDLMTTISRIPNQGETNFGDSFTMKPGGKGANQAIAAARLGGDVSFIAKVGADAMGEELVAHLKQQQINTDAIGFSANRSTGIANILLNEKDNRIMVVRGANEEVTVEYVQTFQERLKNSDIVLAQLEIPPETAAWCAEFCTAHGVSFILNPAPAVKLSEEVWRNCTYMTPNEEEAKLLFSKASYAEKLITTLGPEGAGYQGKVIPAISAKVADTTGAGDTFNGALAYYTGAGFSIEKAIAYANTAASFAIEKLGAQEGMPKAEEVEQRYLENI</sequence>
<evidence type="ECO:0000256" key="12">
    <source>
        <dbReference type="HAMAP-Rule" id="MF_01987"/>
    </source>
</evidence>
<keyword evidence="10 12" id="KW-0630">Potassium</keyword>
<comment type="similarity">
    <text evidence="12">Belongs to the carbohydrate kinase PfkB family. Ribokinase subfamily.</text>
</comment>
<feature type="binding site" evidence="12">
    <location>
        <position position="268"/>
    </location>
    <ligand>
        <name>K(+)</name>
        <dbReference type="ChEBI" id="CHEBI:29103"/>
    </ligand>
</feature>
<evidence type="ECO:0000256" key="1">
    <source>
        <dbReference type="ARBA" id="ARBA00005380"/>
    </source>
</evidence>